<protein>
    <submittedName>
        <fullName evidence="1">Baseplate wedge subunit</fullName>
    </submittedName>
</protein>
<sequence length="881" mass="101115">MAPRIHLEVTKDEKGFLIDGKRNYGFEAGVEYHLFSETPMWATWTDGDLFTKVESGKTDVVEVYNLTCPDHHRYNNDSQLYYIWMTQVGAIGRTPIGLINKEIPDIVPIVPPETKVGGAGWNGIIEEHKKYLTNNTFEELFNLEQIKYIPPKEVEFINSEVDVTPYQFKESKRYISVSVDGRRVEPKLYSAEFLPGSDMHKIFFKNYIDGEIITKTDLCHNVYENGSTHVRVLFREGDERTFYLSDEKKSFDSFLECKGMPSPDYRIETKSLFDSFVLDQYPNLFEFIQSYYDVEGFAGTAQSYLRNMMDYSDVDKMPEEELAKKIRMIFTPTTDDGSDPRLLVKRLVDFFSNKGNLPSYKWLSNVLFKKESSLHRFSKYVLKLSDAEWHSLTRITLSGDDIAALLDPSFSRVFETDDTTSVDEMASKLEGFTIEGRTSQTEAVVEYVEKQIFQRQVFYHVYVTVQFGEFFQNEPIDVKNMPTQITINSKTYNSEFFGIIGFDIVQPGNKYIPGQEIKMKTTTGDGFSAYISRVGNKGEAKEIIVSNPGWFFQPREEDKPYVEDDFGTMEKKFDPAKIFDEKIEFLSGNIGYVNVGWKPEIIKQAPTGGITIGDRWTINRNNVAYPTLVASATIDSKLMFFGVALNSKNVIVMTTADEQRILDWVPEGDEELIGITANDRTLFILGQRNIYSFDLRKVLAVDLIPPQKFVLNTPEYGVVTSIFSLGSILYAFADGKIVSLNYKGDKIESHDFPGRVDFSSYTRRGDFYNLFFSIEGNLFIYQWYDGNPRLKANPIYGRVEKVKRLKNGIMNTLSSYSVFNDNDVYQDFSLAIKMDVFTNTYMKTYDETINTSGFKHYGLVKRKMNDLSTGSPVLYLDQEEG</sequence>
<proteinExistence type="predicted"/>
<keyword evidence="2" id="KW-1185">Reference proteome</keyword>
<dbReference type="EMBL" id="MT234342">
    <property type="protein sequence ID" value="QIW87777.1"/>
    <property type="molecule type" value="Genomic_DNA"/>
</dbReference>
<gene>
    <name evidence="1" type="ORF">Ab1vBOLIVR5_gp129c</name>
</gene>
<evidence type="ECO:0000313" key="1">
    <source>
        <dbReference type="EMBL" id="QIW87777.1"/>
    </source>
</evidence>
<name>A0A858MSM1_9CAUD</name>
<reference evidence="1 2" key="1">
    <citation type="submission" date="2020-03" db="EMBL/GenBank/DDBJ databases">
        <authorList>
            <person name="Holtappels D."/>
            <person name="Bomans J.P.J."/>
            <person name="Lavigne R."/>
            <person name="Wagemans J."/>
        </authorList>
    </citation>
    <scope>NUCLEOTIDE SEQUENCE [LARGE SCALE GENOMIC DNA]</scope>
    <source>
        <strain evidence="1 2">OLIVR5</strain>
    </source>
</reference>
<dbReference type="Proteomes" id="UP000671873">
    <property type="component" value="Segment"/>
</dbReference>
<organism evidence="1 2">
    <name type="scientific">Agrobacterium phage OLIVR5</name>
    <dbReference type="NCBI Taxonomy" id="2723773"/>
    <lineage>
        <taxon>Viruses</taxon>
        <taxon>Duplodnaviria</taxon>
        <taxon>Heunggongvirae</taxon>
        <taxon>Uroviricota</taxon>
        <taxon>Caudoviricetes</taxon>
        <taxon>Pootjesviridae</taxon>
        <taxon>Heverleevirus</taxon>
        <taxon>Heverleevirus OLIVR5</taxon>
    </lineage>
</organism>
<evidence type="ECO:0000313" key="2">
    <source>
        <dbReference type="Proteomes" id="UP000671873"/>
    </source>
</evidence>
<accession>A0A858MSM1</accession>